<organism evidence="14 15">
    <name type="scientific">Motiliproteus coralliicola</name>
    <dbReference type="NCBI Taxonomy" id="2283196"/>
    <lineage>
        <taxon>Bacteria</taxon>
        <taxon>Pseudomonadati</taxon>
        <taxon>Pseudomonadota</taxon>
        <taxon>Gammaproteobacteria</taxon>
        <taxon>Oceanospirillales</taxon>
        <taxon>Oceanospirillaceae</taxon>
        <taxon>Motiliproteus</taxon>
    </lineage>
</organism>
<name>A0A369WDN7_9GAMM</name>
<gene>
    <name evidence="11" type="primary">cca</name>
    <name evidence="14" type="ORF">DV711_13465</name>
</gene>
<dbReference type="PIRSF" id="PIRSF000813">
    <property type="entry name" value="CCA_bact"/>
    <property type="match status" value="1"/>
</dbReference>
<comment type="miscellaneous">
    <text evidence="11">A single active site specifically recognizes both ATP and CTP and is responsible for their addition.</text>
</comment>
<dbReference type="RefSeq" id="WP_114696217.1">
    <property type="nucleotide sequence ID" value="NZ_QQOH01000003.1"/>
</dbReference>
<proteinExistence type="inferred from homology"/>
<keyword evidence="4 11" id="KW-0548">Nucleotidyltransferase</keyword>
<dbReference type="GO" id="GO:0042245">
    <property type="term" value="P:RNA repair"/>
    <property type="evidence" value="ECO:0007669"/>
    <property type="project" value="UniProtKB-KW"/>
</dbReference>
<evidence type="ECO:0000256" key="2">
    <source>
        <dbReference type="ARBA" id="ARBA00022679"/>
    </source>
</evidence>
<dbReference type="GO" id="GO:0160016">
    <property type="term" value="F:CCACCA tRNA nucleotidyltransferase activity"/>
    <property type="evidence" value="ECO:0007669"/>
    <property type="project" value="RHEA"/>
</dbReference>
<feature type="domain" description="tRNA nucleotidyltransferase/poly(A) polymerase RNA and SrmB- binding" evidence="13">
    <location>
        <begin position="149"/>
        <end position="211"/>
    </location>
</feature>
<evidence type="ECO:0000313" key="15">
    <source>
        <dbReference type="Proteomes" id="UP000253769"/>
    </source>
</evidence>
<feature type="binding site" evidence="11">
    <location>
        <position position="11"/>
    </location>
    <ligand>
        <name>CTP</name>
        <dbReference type="ChEBI" id="CHEBI:37563"/>
    </ligand>
</feature>
<feature type="binding site" evidence="11">
    <location>
        <position position="8"/>
    </location>
    <ligand>
        <name>CTP</name>
        <dbReference type="ChEBI" id="CHEBI:37563"/>
    </ligand>
</feature>
<keyword evidence="8 11" id="KW-0067">ATP-binding</keyword>
<evidence type="ECO:0000259" key="13">
    <source>
        <dbReference type="Pfam" id="PF12627"/>
    </source>
</evidence>
<dbReference type="SUPFAM" id="SSF81891">
    <property type="entry name" value="Poly A polymerase C-terminal region-like"/>
    <property type="match status" value="1"/>
</dbReference>
<feature type="binding site" evidence="11">
    <location>
        <position position="91"/>
    </location>
    <ligand>
        <name>CTP</name>
        <dbReference type="ChEBI" id="CHEBI:37563"/>
    </ligand>
</feature>
<evidence type="ECO:0000256" key="6">
    <source>
        <dbReference type="ARBA" id="ARBA00022741"/>
    </source>
</evidence>
<dbReference type="EC" id="2.7.7.72" evidence="11"/>
<dbReference type="CDD" id="cd05398">
    <property type="entry name" value="NT_ClassII-CCAase"/>
    <property type="match status" value="1"/>
</dbReference>
<evidence type="ECO:0000256" key="4">
    <source>
        <dbReference type="ARBA" id="ARBA00022695"/>
    </source>
</evidence>
<feature type="binding site" evidence="11">
    <location>
        <position position="23"/>
    </location>
    <ligand>
        <name>Mg(2+)</name>
        <dbReference type="ChEBI" id="CHEBI:18420"/>
    </ligand>
</feature>
<sequence>MQTYLVGGAVRDRLLGIEVYDRDWVVVGASAEQMLADGFVPVGKDFPVFLHPQTHEEYALARTERKTGHGYGGFQFHAAPDVTLEQDLLRRDLTINAMAEDQQGRLIDPYGGQQDLAQRCLRHVSAAFAEDPLRVLRTARFQARFHRLGFHIATETLKLMAQLSTQEELQALSSERVWKETERALGEISPQQFFISLQQCGALRQLMPELDLNQSLSRLLQQAAAKELDDEVRWALLCHQIAEENALAQLQQRLKTPKRFQQGAQLLQRFHALLQQPLTADRMMALYQGLDLSRRPERLLPFTQACELIFEAQPESLERCRQLPGFVDGINRIQPRQLVQQGFKGAALGEELQRRRQEWLQQRLADPTDNQE</sequence>
<reference evidence="14 15" key="1">
    <citation type="submission" date="2018-07" db="EMBL/GenBank/DDBJ databases">
        <title>Motiliproteus coralliicola sp. nov., a bacterium isolated from Coral.</title>
        <authorList>
            <person name="Wang G."/>
        </authorList>
    </citation>
    <scope>NUCLEOTIDE SEQUENCE [LARGE SCALE GENOMIC DNA]</scope>
    <source>
        <strain evidence="14 15">C34</strain>
    </source>
</reference>
<comment type="catalytic activity">
    <reaction evidence="11">
        <text>a tRNA with a 3' CCA end + 2 CTP + ATP = a tRNA with a 3' CCACCA end + 3 diphosphate</text>
        <dbReference type="Rhea" id="RHEA:76235"/>
        <dbReference type="Rhea" id="RHEA-COMP:10468"/>
        <dbReference type="Rhea" id="RHEA-COMP:18655"/>
        <dbReference type="ChEBI" id="CHEBI:30616"/>
        <dbReference type="ChEBI" id="CHEBI:33019"/>
        <dbReference type="ChEBI" id="CHEBI:37563"/>
        <dbReference type="ChEBI" id="CHEBI:83071"/>
        <dbReference type="ChEBI" id="CHEBI:195187"/>
    </reaction>
</comment>
<dbReference type="GO" id="GO:0004810">
    <property type="term" value="F:CCA tRNA nucleotidyltransferase activity"/>
    <property type="evidence" value="ECO:0007669"/>
    <property type="project" value="UniProtKB-UniRule"/>
</dbReference>
<evidence type="ECO:0000256" key="10">
    <source>
        <dbReference type="ARBA" id="ARBA00022884"/>
    </source>
</evidence>
<evidence type="ECO:0000256" key="3">
    <source>
        <dbReference type="ARBA" id="ARBA00022694"/>
    </source>
</evidence>
<dbReference type="GO" id="GO:0000049">
    <property type="term" value="F:tRNA binding"/>
    <property type="evidence" value="ECO:0007669"/>
    <property type="project" value="UniProtKB-UniRule"/>
</dbReference>
<keyword evidence="15" id="KW-1185">Reference proteome</keyword>
<dbReference type="PANTHER" id="PTHR47545">
    <property type="entry name" value="MULTIFUNCTIONAL CCA PROTEIN"/>
    <property type="match status" value="1"/>
</dbReference>
<keyword evidence="2 11" id="KW-0808">Transferase</keyword>
<dbReference type="InterPro" id="IPR002646">
    <property type="entry name" value="PolA_pol_head_dom"/>
</dbReference>
<dbReference type="AlphaFoldDB" id="A0A369WDN7"/>
<comment type="caution">
    <text evidence="14">The sequence shown here is derived from an EMBL/GenBank/DDBJ whole genome shotgun (WGS) entry which is preliminary data.</text>
</comment>
<evidence type="ECO:0000256" key="11">
    <source>
        <dbReference type="HAMAP-Rule" id="MF_01262"/>
    </source>
</evidence>
<dbReference type="GO" id="GO:0000287">
    <property type="term" value="F:magnesium ion binding"/>
    <property type="evidence" value="ECO:0007669"/>
    <property type="project" value="UniProtKB-UniRule"/>
</dbReference>
<evidence type="ECO:0000313" key="14">
    <source>
        <dbReference type="EMBL" id="RDE19872.1"/>
    </source>
</evidence>
<dbReference type="EMBL" id="QQOH01000003">
    <property type="protein sequence ID" value="RDE19872.1"/>
    <property type="molecule type" value="Genomic_DNA"/>
</dbReference>
<protein>
    <recommendedName>
        <fullName evidence="11">CCA-adding enzyme</fullName>
        <ecNumber evidence="11">2.7.7.72</ecNumber>
    </recommendedName>
    <alternativeName>
        <fullName evidence="11">CCA tRNA nucleotidyltransferase</fullName>
    </alternativeName>
    <alternativeName>
        <fullName evidence="11">tRNA CCA-pyrophosphorylase</fullName>
    </alternativeName>
    <alternativeName>
        <fullName evidence="11">tRNA adenylyl-/cytidylyl- transferase</fullName>
    </alternativeName>
    <alternativeName>
        <fullName evidence="11">tRNA nucleotidyltransferase</fullName>
    </alternativeName>
    <alternativeName>
        <fullName evidence="11">tRNA-NT</fullName>
    </alternativeName>
</protein>
<feature type="domain" description="Poly A polymerase head" evidence="12">
    <location>
        <begin position="3"/>
        <end position="122"/>
    </location>
</feature>
<dbReference type="Pfam" id="PF01743">
    <property type="entry name" value="PolyA_pol"/>
    <property type="match status" value="1"/>
</dbReference>
<feature type="binding site" evidence="11">
    <location>
        <position position="21"/>
    </location>
    <ligand>
        <name>Mg(2+)</name>
        <dbReference type="ChEBI" id="CHEBI:18420"/>
    </ligand>
</feature>
<comment type="catalytic activity">
    <reaction evidence="11">
        <text>a tRNA precursor + 2 CTP + ATP = a tRNA with a 3' CCA end + 3 diphosphate</text>
        <dbReference type="Rhea" id="RHEA:14433"/>
        <dbReference type="Rhea" id="RHEA-COMP:10465"/>
        <dbReference type="Rhea" id="RHEA-COMP:10468"/>
        <dbReference type="ChEBI" id="CHEBI:30616"/>
        <dbReference type="ChEBI" id="CHEBI:33019"/>
        <dbReference type="ChEBI" id="CHEBI:37563"/>
        <dbReference type="ChEBI" id="CHEBI:74896"/>
        <dbReference type="ChEBI" id="CHEBI:83071"/>
        <dbReference type="EC" id="2.7.7.72"/>
    </reaction>
</comment>
<dbReference type="SUPFAM" id="SSF81301">
    <property type="entry name" value="Nucleotidyltransferase"/>
    <property type="match status" value="1"/>
</dbReference>
<dbReference type="InterPro" id="IPR043519">
    <property type="entry name" value="NT_sf"/>
</dbReference>
<dbReference type="Gene3D" id="1.10.3090.10">
    <property type="entry name" value="cca-adding enzyme, domain 2"/>
    <property type="match status" value="1"/>
</dbReference>
<feature type="binding site" evidence="11">
    <location>
        <position position="137"/>
    </location>
    <ligand>
        <name>ATP</name>
        <dbReference type="ChEBI" id="CHEBI:30616"/>
    </ligand>
</feature>
<dbReference type="InterPro" id="IPR012006">
    <property type="entry name" value="CCA_bact"/>
</dbReference>
<feature type="binding site" evidence="11">
    <location>
        <position position="140"/>
    </location>
    <ligand>
        <name>ATP</name>
        <dbReference type="ChEBI" id="CHEBI:30616"/>
    </ligand>
</feature>
<keyword evidence="7 11" id="KW-0692">RNA repair</keyword>
<comment type="similarity">
    <text evidence="11">Belongs to the tRNA nucleotidyltransferase/poly(A) polymerase family. Bacterial CCA-adding enzyme type 2 subfamily.</text>
</comment>
<evidence type="ECO:0000256" key="1">
    <source>
        <dbReference type="ARBA" id="ARBA00001946"/>
    </source>
</evidence>
<feature type="binding site" evidence="11">
    <location>
        <position position="8"/>
    </location>
    <ligand>
        <name>ATP</name>
        <dbReference type="ChEBI" id="CHEBI:30616"/>
    </ligand>
</feature>
<evidence type="ECO:0000256" key="9">
    <source>
        <dbReference type="ARBA" id="ARBA00022842"/>
    </source>
</evidence>
<feature type="binding site" evidence="11">
    <location>
        <position position="137"/>
    </location>
    <ligand>
        <name>CTP</name>
        <dbReference type="ChEBI" id="CHEBI:37563"/>
    </ligand>
</feature>
<dbReference type="InterPro" id="IPR050124">
    <property type="entry name" value="tRNA_CCA-adding_enzyme"/>
</dbReference>
<dbReference type="PANTHER" id="PTHR47545:SF1">
    <property type="entry name" value="MULTIFUNCTIONAL CCA PROTEIN"/>
    <property type="match status" value="1"/>
</dbReference>
<evidence type="ECO:0000256" key="7">
    <source>
        <dbReference type="ARBA" id="ARBA00022800"/>
    </source>
</evidence>
<keyword evidence="3 11" id="KW-0819">tRNA processing</keyword>
<dbReference type="Proteomes" id="UP000253769">
    <property type="component" value="Unassembled WGS sequence"/>
</dbReference>
<dbReference type="InterPro" id="IPR032828">
    <property type="entry name" value="PolyA_RNA-bd"/>
</dbReference>
<dbReference type="Pfam" id="PF12627">
    <property type="entry name" value="PolyA_pol_RNAbd"/>
    <property type="match status" value="1"/>
</dbReference>
<keyword evidence="6 11" id="KW-0547">Nucleotide-binding</keyword>
<dbReference type="OrthoDB" id="9805698at2"/>
<dbReference type="HAMAP" id="MF_01262">
    <property type="entry name" value="CCA_bact_type2"/>
    <property type="match status" value="1"/>
</dbReference>
<evidence type="ECO:0000256" key="8">
    <source>
        <dbReference type="ARBA" id="ARBA00022840"/>
    </source>
</evidence>
<keyword evidence="10 11" id="KW-0694">RNA-binding</keyword>
<dbReference type="GO" id="GO:0001680">
    <property type="term" value="P:tRNA 3'-terminal CCA addition"/>
    <property type="evidence" value="ECO:0007669"/>
    <property type="project" value="UniProtKB-UniRule"/>
</dbReference>
<evidence type="ECO:0000259" key="12">
    <source>
        <dbReference type="Pfam" id="PF01743"/>
    </source>
</evidence>
<accession>A0A369WDN7</accession>
<feature type="binding site" evidence="11">
    <location>
        <position position="11"/>
    </location>
    <ligand>
        <name>ATP</name>
        <dbReference type="ChEBI" id="CHEBI:30616"/>
    </ligand>
</feature>
<dbReference type="GO" id="GO:0005524">
    <property type="term" value="F:ATP binding"/>
    <property type="evidence" value="ECO:0007669"/>
    <property type="project" value="UniProtKB-UniRule"/>
</dbReference>
<feature type="binding site" evidence="11">
    <location>
        <position position="140"/>
    </location>
    <ligand>
        <name>CTP</name>
        <dbReference type="ChEBI" id="CHEBI:37563"/>
    </ligand>
</feature>
<evidence type="ECO:0000256" key="5">
    <source>
        <dbReference type="ARBA" id="ARBA00022723"/>
    </source>
</evidence>
<dbReference type="Gene3D" id="3.30.460.10">
    <property type="entry name" value="Beta Polymerase, domain 2"/>
    <property type="match status" value="1"/>
</dbReference>
<comment type="cofactor">
    <cofactor evidence="1 11">
        <name>Mg(2+)</name>
        <dbReference type="ChEBI" id="CHEBI:18420"/>
    </cofactor>
</comment>
<feature type="binding site" evidence="11">
    <location>
        <position position="91"/>
    </location>
    <ligand>
        <name>ATP</name>
        <dbReference type="ChEBI" id="CHEBI:30616"/>
    </ligand>
</feature>
<comment type="function">
    <text evidence="11">Catalyzes the addition and repair of the essential 3'-terminal CCA sequence in tRNAs without using a nucleic acid template. Adds these three nucleotides in the order of C, C, and A to the tRNA nucleotide-73, using CTP and ATP as substrates and producing inorganic pyrophosphate. tRNA 3'-terminal CCA addition is required both for tRNA processing and repair. Also involved in tRNA surveillance by mediating tandem CCA addition to generate a CCACCA at the 3' terminus of unstable tRNAs. While stable tRNAs receive only 3'-terminal CCA, unstable tRNAs are marked with CCACCA and rapidly degraded.</text>
</comment>
<keyword evidence="9 11" id="KW-0460">Magnesium</keyword>
<keyword evidence="5 11" id="KW-0479">Metal-binding</keyword>